<keyword evidence="9" id="KW-1185">Reference proteome</keyword>
<dbReference type="SUPFAM" id="SSF47384">
    <property type="entry name" value="Homodimeric domain of signal transducing histidine kinase"/>
    <property type="match status" value="1"/>
</dbReference>
<dbReference type="AlphaFoldDB" id="A0A5B0E5I8"/>
<dbReference type="InterPro" id="IPR005467">
    <property type="entry name" value="His_kinase_dom"/>
</dbReference>
<dbReference type="SUPFAM" id="SSF55874">
    <property type="entry name" value="ATPase domain of HSP90 chaperone/DNA topoisomerase II/histidine kinase"/>
    <property type="match status" value="1"/>
</dbReference>
<dbReference type="InterPro" id="IPR036097">
    <property type="entry name" value="HisK_dim/P_sf"/>
</dbReference>
<evidence type="ECO:0000256" key="3">
    <source>
        <dbReference type="ARBA" id="ARBA00022553"/>
    </source>
</evidence>
<proteinExistence type="predicted"/>
<dbReference type="EMBL" id="VTWH01000001">
    <property type="protein sequence ID" value="KAA0972709.1"/>
    <property type="molecule type" value="Genomic_DNA"/>
</dbReference>
<evidence type="ECO:0000256" key="1">
    <source>
        <dbReference type="ARBA" id="ARBA00000085"/>
    </source>
</evidence>
<sequence>MLDVVCRMTGMGAAAVGRVTESRWIACAVQDSIGLGLKPGSELPLETTLCNEVRQSRDVIVIEDVQTDNEYCNHHTPRMYGFRSYISVPITLEDGSFFGTLCALHGKPVSLKTPGVLGMFNLFAELIGFHIDSKRRYLTAETKLAQERETGLLREQFIAILGHDLRNPLASIHSGARLLARSDLAARDREIVELVQGSVIRMSGLIDNILDFARGRLGGGIELDLTDSKPLESVLEQVIEEFRVVHPSRTILPEFKLDVPVSCDASRIGQLLSNLVANALTHGDADGAIHVSAHSDTTRFCLQVRNKGAEIPEELRQKLFQPFVRPDSSQKVEGLGLGLFIASEIAKAHDGSLEMHQSDGTTCFSLIIPIRSL</sequence>
<dbReference type="InterPro" id="IPR050736">
    <property type="entry name" value="Sensor_HK_Regulatory"/>
</dbReference>
<dbReference type="InterPro" id="IPR003594">
    <property type="entry name" value="HATPase_dom"/>
</dbReference>
<dbReference type="InterPro" id="IPR036890">
    <property type="entry name" value="HATPase_C_sf"/>
</dbReference>
<evidence type="ECO:0000256" key="4">
    <source>
        <dbReference type="ARBA" id="ARBA00022679"/>
    </source>
</evidence>
<organism evidence="8 9">
    <name type="scientific">Aureimonas fodinaquatilis</name>
    <dbReference type="NCBI Taxonomy" id="2565783"/>
    <lineage>
        <taxon>Bacteria</taxon>
        <taxon>Pseudomonadati</taxon>
        <taxon>Pseudomonadota</taxon>
        <taxon>Alphaproteobacteria</taxon>
        <taxon>Hyphomicrobiales</taxon>
        <taxon>Aurantimonadaceae</taxon>
        <taxon>Aureimonas</taxon>
    </lineage>
</organism>
<dbReference type="PROSITE" id="PS50109">
    <property type="entry name" value="HIS_KIN"/>
    <property type="match status" value="1"/>
</dbReference>
<dbReference type="Pfam" id="PF00512">
    <property type="entry name" value="HisKA"/>
    <property type="match status" value="1"/>
</dbReference>
<dbReference type="Gene3D" id="3.30.450.40">
    <property type="match status" value="1"/>
</dbReference>
<evidence type="ECO:0000256" key="6">
    <source>
        <dbReference type="ARBA" id="ARBA00023012"/>
    </source>
</evidence>
<dbReference type="SUPFAM" id="SSF55781">
    <property type="entry name" value="GAF domain-like"/>
    <property type="match status" value="1"/>
</dbReference>
<dbReference type="Proteomes" id="UP000324738">
    <property type="component" value="Unassembled WGS sequence"/>
</dbReference>
<evidence type="ECO:0000313" key="9">
    <source>
        <dbReference type="Proteomes" id="UP000324738"/>
    </source>
</evidence>
<evidence type="ECO:0000313" key="8">
    <source>
        <dbReference type="EMBL" id="KAA0972709.1"/>
    </source>
</evidence>
<dbReference type="CDD" id="cd00082">
    <property type="entry name" value="HisKA"/>
    <property type="match status" value="1"/>
</dbReference>
<reference evidence="8 9" key="1">
    <citation type="submission" date="2019-08" db="EMBL/GenBank/DDBJ databases">
        <title>Aureimonas fodiniaquatilis sp. nov., isolated from a coal mine wastewater.</title>
        <authorList>
            <person name="Kim W."/>
        </authorList>
    </citation>
    <scope>NUCLEOTIDE SEQUENCE [LARGE SCALE GENOMIC DNA]</scope>
    <source>
        <strain evidence="8 9">CAU 1482</strain>
    </source>
</reference>
<dbReference type="Gene3D" id="1.10.287.130">
    <property type="match status" value="1"/>
</dbReference>
<gene>
    <name evidence="8" type="ORF">FPY71_03870</name>
</gene>
<dbReference type="Pfam" id="PF02518">
    <property type="entry name" value="HATPase_c"/>
    <property type="match status" value="1"/>
</dbReference>
<dbReference type="Pfam" id="PF01590">
    <property type="entry name" value="GAF"/>
    <property type="match status" value="1"/>
</dbReference>
<accession>A0A5B0E5I8</accession>
<keyword evidence="5 8" id="KW-0418">Kinase</keyword>
<dbReference type="Gene3D" id="3.30.565.10">
    <property type="entry name" value="Histidine kinase-like ATPase, C-terminal domain"/>
    <property type="match status" value="1"/>
</dbReference>
<evidence type="ECO:0000256" key="2">
    <source>
        <dbReference type="ARBA" id="ARBA00012438"/>
    </source>
</evidence>
<feature type="domain" description="Histidine kinase" evidence="7">
    <location>
        <begin position="160"/>
        <end position="372"/>
    </location>
</feature>
<dbReference type="PRINTS" id="PR00344">
    <property type="entry name" value="BCTRLSENSOR"/>
</dbReference>
<dbReference type="InterPro" id="IPR003661">
    <property type="entry name" value="HisK_dim/P_dom"/>
</dbReference>
<evidence type="ECO:0000259" key="7">
    <source>
        <dbReference type="PROSITE" id="PS50109"/>
    </source>
</evidence>
<dbReference type="InterPro" id="IPR029016">
    <property type="entry name" value="GAF-like_dom_sf"/>
</dbReference>
<dbReference type="OrthoDB" id="341208at2"/>
<comment type="caution">
    <text evidence="8">The sequence shown here is derived from an EMBL/GenBank/DDBJ whole genome shotgun (WGS) entry which is preliminary data.</text>
</comment>
<comment type="catalytic activity">
    <reaction evidence="1">
        <text>ATP + protein L-histidine = ADP + protein N-phospho-L-histidine.</text>
        <dbReference type="EC" id="2.7.13.3"/>
    </reaction>
</comment>
<dbReference type="PANTHER" id="PTHR43711">
    <property type="entry name" value="TWO-COMPONENT HISTIDINE KINASE"/>
    <property type="match status" value="1"/>
</dbReference>
<protein>
    <recommendedName>
        <fullName evidence="2">histidine kinase</fullName>
        <ecNumber evidence="2">2.7.13.3</ecNumber>
    </recommendedName>
</protein>
<keyword evidence="4" id="KW-0808">Transferase</keyword>
<name>A0A5B0E5I8_9HYPH</name>
<dbReference type="GO" id="GO:0000155">
    <property type="term" value="F:phosphorelay sensor kinase activity"/>
    <property type="evidence" value="ECO:0007669"/>
    <property type="project" value="InterPro"/>
</dbReference>
<dbReference type="PANTHER" id="PTHR43711:SF1">
    <property type="entry name" value="HISTIDINE KINASE 1"/>
    <property type="match status" value="1"/>
</dbReference>
<dbReference type="InterPro" id="IPR004358">
    <property type="entry name" value="Sig_transdc_His_kin-like_C"/>
</dbReference>
<dbReference type="SMART" id="SM00388">
    <property type="entry name" value="HisKA"/>
    <property type="match status" value="1"/>
</dbReference>
<evidence type="ECO:0000256" key="5">
    <source>
        <dbReference type="ARBA" id="ARBA00022777"/>
    </source>
</evidence>
<dbReference type="SMART" id="SM00387">
    <property type="entry name" value="HATPase_c"/>
    <property type="match status" value="1"/>
</dbReference>
<dbReference type="InterPro" id="IPR003018">
    <property type="entry name" value="GAF"/>
</dbReference>
<keyword evidence="6" id="KW-0902">Two-component regulatory system</keyword>
<dbReference type="EC" id="2.7.13.3" evidence="2"/>
<keyword evidence="3" id="KW-0597">Phosphoprotein</keyword>